<keyword evidence="2" id="KW-1185">Reference proteome</keyword>
<evidence type="ECO:0000313" key="2">
    <source>
        <dbReference type="Proteomes" id="UP000320496"/>
    </source>
</evidence>
<reference evidence="1 2" key="1">
    <citation type="submission" date="2019-02" db="EMBL/GenBank/DDBJ databases">
        <title>Deep-cultivation of Planctomycetes and their phenomic and genomic characterization uncovers novel biology.</title>
        <authorList>
            <person name="Wiegand S."/>
            <person name="Jogler M."/>
            <person name="Boedeker C."/>
            <person name="Pinto D."/>
            <person name="Vollmers J."/>
            <person name="Rivas-Marin E."/>
            <person name="Kohn T."/>
            <person name="Peeters S.H."/>
            <person name="Heuer A."/>
            <person name="Rast P."/>
            <person name="Oberbeckmann S."/>
            <person name="Bunk B."/>
            <person name="Jeske O."/>
            <person name="Meyerdierks A."/>
            <person name="Storesund J.E."/>
            <person name="Kallscheuer N."/>
            <person name="Luecker S."/>
            <person name="Lage O.M."/>
            <person name="Pohl T."/>
            <person name="Merkel B.J."/>
            <person name="Hornburger P."/>
            <person name="Mueller R.-W."/>
            <person name="Bruemmer F."/>
            <person name="Labrenz M."/>
            <person name="Spormann A.M."/>
            <person name="Op den Camp H."/>
            <person name="Overmann J."/>
            <person name="Amann R."/>
            <person name="Jetten M.S.M."/>
            <person name="Mascher T."/>
            <person name="Medema M.H."/>
            <person name="Devos D.P."/>
            <person name="Kaster A.-K."/>
            <person name="Ovreas L."/>
            <person name="Rohde M."/>
            <person name="Galperin M.Y."/>
            <person name="Jogler C."/>
        </authorList>
    </citation>
    <scope>NUCLEOTIDE SEQUENCE [LARGE SCALE GENOMIC DNA]</scope>
    <source>
        <strain evidence="1 2">Mal4</strain>
    </source>
</reference>
<gene>
    <name evidence="1" type="ORF">Mal4_24380</name>
</gene>
<name>A0A517Z6J7_9PLAN</name>
<proteinExistence type="predicted"/>
<dbReference type="RefSeq" id="WP_145369433.1">
    <property type="nucleotide sequence ID" value="NZ_CP036275.1"/>
</dbReference>
<dbReference type="AlphaFoldDB" id="A0A517Z6J7"/>
<evidence type="ECO:0000313" key="1">
    <source>
        <dbReference type="EMBL" id="QDU38116.1"/>
    </source>
</evidence>
<organism evidence="1 2">
    <name type="scientific">Maioricimonas rarisocia</name>
    <dbReference type="NCBI Taxonomy" id="2528026"/>
    <lineage>
        <taxon>Bacteria</taxon>
        <taxon>Pseudomonadati</taxon>
        <taxon>Planctomycetota</taxon>
        <taxon>Planctomycetia</taxon>
        <taxon>Planctomycetales</taxon>
        <taxon>Planctomycetaceae</taxon>
        <taxon>Maioricimonas</taxon>
    </lineage>
</organism>
<dbReference type="Proteomes" id="UP000320496">
    <property type="component" value="Chromosome"/>
</dbReference>
<protein>
    <submittedName>
        <fullName evidence="1">Uncharacterized protein</fullName>
    </submittedName>
</protein>
<dbReference type="KEGG" id="mri:Mal4_24380"/>
<sequence length="373" mass="41857">MSEYQYVAFRAVDAPVSGDDLEFMHEQSSRADITPYEFTNEYHYGDFGGDAEEMLRRGYDVHVHYASFGIRKIMIRLPHGLPHPEAADQYLVNESLALTPDDSGPGLILSIDPFFEPGDLEEYLALPGLLDDLEALRQEIVDGDLRPLYLAALAVGADDEDCPDPPLPAGMKELSEAQLTLAAFFGIDDAMLSVVGAESLPLPRRPGMQQACADWVRRQPAKQKDAWLCQLVESTDQSVRQSILQQYWQSESPPSWPTTIVDRNLDQILQATYAVQEDRAAALEQKQQDEWRRRLATIAANPMPLIRQAQKLIDSKRSSEYAEAARLLCDVRDALAGTDRAGLAISEARRLKEKYPHRRAMIATLRQHGLLPR</sequence>
<accession>A0A517Z6J7</accession>
<dbReference type="OrthoDB" id="9066681at2"/>
<dbReference type="EMBL" id="CP036275">
    <property type="protein sequence ID" value="QDU38116.1"/>
    <property type="molecule type" value="Genomic_DNA"/>
</dbReference>